<evidence type="ECO:0000313" key="3">
    <source>
        <dbReference type="Proteomes" id="UP001550044"/>
    </source>
</evidence>
<gene>
    <name evidence="2" type="ORF">ABZV61_42320</name>
</gene>
<dbReference type="RefSeq" id="WP_356500173.1">
    <property type="nucleotide sequence ID" value="NZ_JBEXEF010000179.1"/>
</dbReference>
<name>A0ABV2UMV1_9ACTN</name>
<evidence type="ECO:0008006" key="4">
    <source>
        <dbReference type="Google" id="ProtNLM"/>
    </source>
</evidence>
<organism evidence="2 3">
    <name type="scientific">Streptomyces sp. 900116325</name>
    <dbReference type="NCBI Taxonomy" id="3154295"/>
    <lineage>
        <taxon>Bacteria</taxon>
        <taxon>Bacillati</taxon>
        <taxon>Actinomycetota</taxon>
        <taxon>Actinomycetes</taxon>
        <taxon>Kitasatosporales</taxon>
        <taxon>Streptomycetaceae</taxon>
        <taxon>Streptomyces</taxon>
    </lineage>
</organism>
<reference evidence="2 3" key="1">
    <citation type="submission" date="2024-06" db="EMBL/GenBank/DDBJ databases">
        <title>The Natural Products Discovery Center: Release of the First 8490 Sequenced Strains for Exploring Actinobacteria Biosynthetic Diversity.</title>
        <authorList>
            <person name="Kalkreuter E."/>
            <person name="Kautsar S.A."/>
            <person name="Yang D."/>
            <person name="Bader C.D."/>
            <person name="Teijaro C.N."/>
            <person name="Fluegel L."/>
            <person name="Davis C.M."/>
            <person name="Simpson J.R."/>
            <person name="Lauterbach L."/>
            <person name="Steele A.D."/>
            <person name="Gui C."/>
            <person name="Meng S."/>
            <person name="Li G."/>
            <person name="Viehrig K."/>
            <person name="Ye F."/>
            <person name="Su P."/>
            <person name="Kiefer A.F."/>
            <person name="Nichols A."/>
            <person name="Cepeda A.J."/>
            <person name="Yan W."/>
            <person name="Fan B."/>
            <person name="Jiang Y."/>
            <person name="Adhikari A."/>
            <person name="Zheng C.-J."/>
            <person name="Schuster L."/>
            <person name="Cowan T.M."/>
            <person name="Smanski M.J."/>
            <person name="Chevrette M.G."/>
            <person name="De Carvalho L.P.S."/>
            <person name="Shen B."/>
        </authorList>
    </citation>
    <scope>NUCLEOTIDE SEQUENCE [LARGE SCALE GENOMIC DNA]</scope>
    <source>
        <strain evidence="2 3">NPDC005137</strain>
    </source>
</reference>
<protein>
    <recommendedName>
        <fullName evidence="4">C2H2-type domain-containing protein</fullName>
    </recommendedName>
</protein>
<feature type="compositionally biased region" description="Polar residues" evidence="1">
    <location>
        <begin position="40"/>
        <end position="50"/>
    </location>
</feature>
<dbReference type="EMBL" id="JBEXIP010000096">
    <property type="protein sequence ID" value="MET8439172.1"/>
    <property type="molecule type" value="Genomic_DNA"/>
</dbReference>
<dbReference type="Proteomes" id="UP001550044">
    <property type="component" value="Unassembled WGS sequence"/>
</dbReference>
<comment type="caution">
    <text evidence="2">The sequence shown here is derived from an EMBL/GenBank/DDBJ whole genome shotgun (WGS) entry which is preliminary data.</text>
</comment>
<keyword evidence="3" id="KW-1185">Reference proteome</keyword>
<accession>A0ABV2UMV1</accession>
<evidence type="ECO:0000256" key="1">
    <source>
        <dbReference type="SAM" id="MobiDB-lite"/>
    </source>
</evidence>
<sequence length="133" mass="13957">MTGDFRCPECEQTWAIADYLVEHPDGARPHNTRGRVRTQDGWSVPSTASAPQAGRTGEPGAGLRLESGVLLAPDRTPRGRVKVLSSSASVPGSGEGVNALVVVDSPVCVVGRVTRTCTCPGRATYRGPGSVNW</sequence>
<evidence type="ECO:0000313" key="2">
    <source>
        <dbReference type="EMBL" id="MET8439172.1"/>
    </source>
</evidence>
<proteinExistence type="predicted"/>
<feature type="region of interest" description="Disordered" evidence="1">
    <location>
        <begin position="26"/>
        <end position="62"/>
    </location>
</feature>